<organism evidence="4 5">
    <name type="scientific">Leptospirillum ferrodiazotrophum</name>
    <dbReference type="NCBI Taxonomy" id="412449"/>
    <lineage>
        <taxon>Bacteria</taxon>
        <taxon>Pseudomonadati</taxon>
        <taxon>Nitrospirota</taxon>
        <taxon>Nitrospiria</taxon>
        <taxon>Nitrospirales</taxon>
        <taxon>Nitrospiraceae</taxon>
        <taxon>Leptospirillum</taxon>
    </lineage>
</organism>
<reference evidence="4 5" key="1">
    <citation type="journal article" date="2009" name="Appl. Environ. Microbiol.">
        <title>Community genomic and proteomic analyses of chemoautotrophic iron-oxidizing "Leptospirillum rubarum" (Group II) and "Leptospirillum ferrodiazotrophum" (Group III) bacteria in acid mine drainage biofilms.</title>
        <authorList>
            <person name="Goltsman D.S."/>
            <person name="Denef V.J."/>
            <person name="Singer S.W."/>
            <person name="VerBerkmoes N.C."/>
            <person name="Lefsrud M."/>
            <person name="Mueller R.S."/>
            <person name="Dick G.J."/>
            <person name="Sun C.L."/>
            <person name="Wheeler K.E."/>
            <person name="Zemla A."/>
            <person name="Baker B.J."/>
            <person name="Hauser L."/>
            <person name="Land M."/>
            <person name="Shah M.B."/>
            <person name="Thelen M.P."/>
            <person name="Hettich R.L."/>
            <person name="Banfield J.F."/>
        </authorList>
    </citation>
    <scope>NUCLEOTIDE SEQUENCE [LARGE SCALE GENOMIC DNA]</scope>
</reference>
<name>C6I0L6_9BACT</name>
<keyword evidence="2" id="KW-1133">Transmembrane helix</keyword>
<keyword evidence="2" id="KW-0472">Membrane</keyword>
<evidence type="ECO:0000313" key="4">
    <source>
        <dbReference type="EMBL" id="EES51671.1"/>
    </source>
</evidence>
<keyword evidence="5" id="KW-1185">Reference proteome</keyword>
<evidence type="ECO:0000313" key="5">
    <source>
        <dbReference type="Proteomes" id="UP000009374"/>
    </source>
</evidence>
<gene>
    <name evidence="4" type="ORF">UBAL3_95680108a</name>
</gene>
<protein>
    <recommendedName>
        <fullName evidence="3">Bacterial virulence protein VirB8 domain-containing protein</fullName>
    </recommendedName>
</protein>
<evidence type="ECO:0000256" key="2">
    <source>
        <dbReference type="SAM" id="Phobius"/>
    </source>
</evidence>
<dbReference type="EMBL" id="GG693887">
    <property type="protein sequence ID" value="EES51671.1"/>
    <property type="molecule type" value="Genomic_DNA"/>
</dbReference>
<evidence type="ECO:0000259" key="3">
    <source>
        <dbReference type="Pfam" id="PF04335"/>
    </source>
</evidence>
<dbReference type="InterPro" id="IPR007430">
    <property type="entry name" value="VirB8"/>
</dbReference>
<accession>C6I0L6</accession>
<feature type="transmembrane region" description="Helical" evidence="2">
    <location>
        <begin position="42"/>
        <end position="62"/>
    </location>
</feature>
<feature type="region of interest" description="Disordered" evidence="1">
    <location>
        <begin position="1"/>
        <end position="20"/>
    </location>
</feature>
<evidence type="ECO:0000256" key="1">
    <source>
        <dbReference type="SAM" id="MobiDB-lite"/>
    </source>
</evidence>
<feature type="domain" description="Bacterial virulence protein VirB8" evidence="3">
    <location>
        <begin position="39"/>
        <end position="219"/>
    </location>
</feature>
<keyword evidence="2" id="KW-0812">Transmembrane</keyword>
<dbReference type="Proteomes" id="UP000009374">
    <property type="component" value="Unassembled WGS sequence"/>
</dbReference>
<dbReference type="GO" id="GO:0016020">
    <property type="term" value="C:membrane"/>
    <property type="evidence" value="ECO:0007669"/>
    <property type="project" value="InterPro"/>
</dbReference>
<sequence length="232" mass="25938">MKTFDRETPEEETGEETPLWTAPSLYGSREEILRGFRQVKRLVAGALVLVVLDTLGIVLLSGDHTLVVGLSSDGRMQVLTPLSDRVFRKNLERISRSFVQDFLENLTAYDSFEISYRIGKALAVMSPDLRLRMKRAILSQNLLESVSRARIHTVLTLRSFSMHPVRRDIWSVEVAGTRTTYAQGNSEGRSQGFSARLILSRGAPTPGNPYGLWVSRYQEEAQASPVAEGAPR</sequence>
<proteinExistence type="predicted"/>
<dbReference type="Pfam" id="PF04335">
    <property type="entry name" value="VirB8"/>
    <property type="match status" value="1"/>
</dbReference>
<dbReference type="AlphaFoldDB" id="C6I0L6"/>